<evidence type="ECO:0000256" key="7">
    <source>
        <dbReference type="ARBA" id="ARBA00023214"/>
    </source>
</evidence>
<evidence type="ECO:0000313" key="15">
    <source>
        <dbReference type="Proteomes" id="UP000014064"/>
    </source>
</evidence>
<dbReference type="PROSITE" id="PS50031">
    <property type="entry name" value="EH"/>
    <property type="match status" value="3"/>
</dbReference>
<comment type="subcellular location">
    <subcellularLocation>
        <location evidence="1">Membrane</location>
        <topology evidence="1">Multi-pass membrane protein</topology>
    </subcellularLocation>
</comment>
<feature type="compositionally biased region" description="Polar residues" evidence="9">
    <location>
        <begin position="798"/>
        <end position="824"/>
    </location>
</feature>
<dbReference type="PROSITE" id="PS50222">
    <property type="entry name" value="EF_HAND_2"/>
    <property type="match status" value="1"/>
</dbReference>
<dbReference type="InterPro" id="IPR015940">
    <property type="entry name" value="UBA"/>
</dbReference>
<proteinExistence type="predicted"/>
<feature type="region of interest" description="Disordered" evidence="9">
    <location>
        <begin position="1533"/>
        <end position="1558"/>
    </location>
</feature>
<evidence type="ECO:0000256" key="6">
    <source>
        <dbReference type="ARBA" id="ARBA00023136"/>
    </source>
</evidence>
<dbReference type="GO" id="GO:0005509">
    <property type="term" value="F:calcium ion binding"/>
    <property type="evidence" value="ECO:0007669"/>
    <property type="project" value="InterPro"/>
</dbReference>
<sequence length="2310" mass="249402">MNLSLTPSERHAFAHFYSIAEKGNGIVSGESAVAFFSYSGLAPLQLGQIWQLSDRNNNGFLDQPGFSVALRLIGHVQNNQPVSDDLVDKPGPIPQFDGIPPPPAISSPVSSPIAHSNPSNSPPPVQIDEKSRFTKIFAGSGPTNGLLSGDKARDIFIKSKLPFEVLGQIWNLADTQNRGSLDLTDFIIGMHLIQCYMNKSIASLPQTLPQGFYEQISGGRNLSSPIPRQSTGSTQPGSPPPSRQVRFAAVGDTDSPQLPTQNTPANTPHTPHTPLNTEISPQEKSNYDGFYKSLNPSGNGVLEADKAVDFFSKSGLPIDVLANVWDLADVRKSGSLSKDEFAIAMHLIHRCLAGNPLPPTLPDSLIPASSRMPGTAANASTTPRKPTDDLFDLMGDESDLQPQHSGAPPPLSTQPTGLSAQGTGLSAQGTGLSAQSTGLSAQFSGSQPNALQQGVTGWQNSPAQQQQQQPQPQQQQPQSTPQPQSQARSPFENPSEHAQPRTALVDDLLGDSDVQQTKLHEDAVAAEAARGQLSATDRALSDYQTRRAELERLVEAGDAERLNLEHRLSNAHKAHDTEAHLVSDLQVKLTEVTAERRRLDHELISAESDVSALKVERAELETAYMREKEEARVVKAKVLEISKHTTDMRQSLSELRETKVVAHGENEDAVEQLRLAESDRDLAADELKRYSNVDPAVALPPPGDEELDDTLKGIEDSRVHPSVKAEDLDTPVAMDEHAADATDRSDITTAANVKDTTDATSTAENLDDKNLSPALDMAAATALPISPDSEAHHEHQDVSSVLSPASAKSTNPFDSLTPSASATTAIKDEEAFKGTRAQDDELVDEDPFAGAGGHDEYDGAHDANDTRDSHLTDMNAAAEVESESNKGTGIALTPFQDQFSKMGVEEGENEPRVVKSEDANDDANLKASDKINVNESAPVSVSDFDDAFRGFDSNSKSDKANMDNSRAAFDESFAPAASTGAYGHSSATDSSPFDSFTPTASTAEIVPPPAAEKHDVSSPFDSFTPPPTTTTTTTHSKGKERGDVSSDDDEGPEELPELSAQPPNLNPNKDEFDDAFASFPTDTSASAQKESSNKNPFEAMMGSGAFDKNEKDDKDEDEFDTSFGDLPAAQIAAGNVNGDQNDFENDEAFDFVADFDQPGTSNKAAPNKAFDDFSETFSVKSPGSEQAENTAKPNLPPRLNEPEDDDIKQVKQLVNMGFDRPQAIEALEQTGFNVEKALNKLLKRVTINSTKPTLFERRMQPNNASGSDTVKNPRVTLPPLPSENMSNSNNLSSTSNTRALFPRTPFPGHSLGERTPLLNPPSPAPSYLGSKTLGKAISRQANKYKRGYDDFYENDMVESGKGVRTYAHTHTSIDYIHDKVKEGVRLRRLLRKKGIRGFIYKSFDRAQGWIAVTIIGIVTAIIAFSIVRTESFLFSFKSGYCSSSYLQSKQFCCDNNYTINQDNNVISLFSTSTDCPDWISWEEKLGKRSARLANMTLAVGFAFISSVITVYISASDAPWVNNSSTAHLDAYHHAASGRRQSTSTPSPASIVPQPSLSSHRDSISNYLYSNDANKTASLHSRSISRKSSSDGGNESSSSDLEEELLAHSDPGGAQYDTNNLQSKPTAEKSQSGDVQAYPVMYFAAGSGIPEMKAILSGFVIRGYLGVCTLFCKCIGLAFSVASGLNLGKEGPMVQIAACVGNITSRFIRKFETNEAKRRELISAACAAGVSVAFGAPIGGVLFALEEVCTYFPPKVMWRAFYCASLAAVTLKFLDPFGTGKTVLFQVTYDQDWKFFELPFFFVIAIAGGIYGAYFSKFNIWWGKNVRMRTAVKSHPIVEVVLITLITAVISSYNPLTEMGGTELVSTLLSECPSKTSGKKLKGIFATLCAKEGQAPWSILKTISLAMIIKGVLTVVTFGMKLPAGIFIPTLAVGACFGRMVGLVVEYWSKVMPDLAIFNQCVGQEKCMLTAIYALIGAASALSGVTRMTISLVVIVCELTGTLNYAVPSMLSILIAKTLADTIEQKGIYDQLIDMNRLPYLDAKHEYKFGKDSVTDVATKKIPVIRIDVEHSVCTLLDKLDTLVLKGLSDSGFPLIIEDEGVVRLVGYIAANELEHALDSLSHNPTAGVRFAQFDTLQNSILTQSTSKSNNNRNPPKRFSTVVCDGAPLSANPYDLSAYCDLSPLVVRPEAPMALVHDNFSKLGARQVFVVDSVGGLNGEDQYKNDEFVQGDEEADTAVNASAEDEKTISSEQTGDPSGEVEDLDNGEDVSALKGQSGPASNLRGSRPRFTNDQDMDNLVANAEKEDMEGQ</sequence>
<feature type="domain" description="EF-hand" evidence="13">
    <location>
        <begin position="316"/>
        <end position="351"/>
    </location>
</feature>
<feature type="region of interest" description="Disordered" evidence="9">
    <location>
        <begin position="81"/>
        <end position="127"/>
    </location>
</feature>
<feature type="transmembrane region" description="Helical" evidence="10">
    <location>
        <begin position="1991"/>
        <end position="2015"/>
    </location>
</feature>
<feature type="compositionally biased region" description="Polar residues" evidence="9">
    <location>
        <begin position="413"/>
        <end position="458"/>
    </location>
</feature>
<feature type="compositionally biased region" description="Polar residues" evidence="9">
    <location>
        <begin position="2277"/>
        <end position="2292"/>
    </location>
</feature>
<dbReference type="InterPro" id="IPR001807">
    <property type="entry name" value="ClC"/>
</dbReference>
<evidence type="ECO:0000256" key="3">
    <source>
        <dbReference type="ARBA" id="ARBA00022692"/>
    </source>
</evidence>
<organism evidence="14 15">
    <name type="scientific">Wallemia ichthyophaga (strain EXF-994 / CBS 113033)</name>
    <dbReference type="NCBI Taxonomy" id="1299270"/>
    <lineage>
        <taxon>Eukaryota</taxon>
        <taxon>Fungi</taxon>
        <taxon>Dikarya</taxon>
        <taxon>Basidiomycota</taxon>
        <taxon>Wallemiomycotina</taxon>
        <taxon>Wallemiomycetes</taxon>
        <taxon>Wallemiales</taxon>
        <taxon>Wallemiaceae</taxon>
        <taxon>Wallemia</taxon>
    </lineage>
</organism>
<dbReference type="InterPro" id="IPR000261">
    <property type="entry name" value="EH_dom"/>
</dbReference>
<dbReference type="SMART" id="SM00054">
    <property type="entry name" value="EFh"/>
    <property type="match status" value="3"/>
</dbReference>
<dbReference type="eggNOG" id="KOG0475">
    <property type="taxonomic scope" value="Eukaryota"/>
</dbReference>
<feature type="compositionally biased region" description="Polar residues" evidence="9">
    <location>
        <begin position="985"/>
        <end position="1002"/>
    </location>
</feature>
<reference evidence="15" key="1">
    <citation type="journal article" date="2013" name="BMC Genomics">
        <title>Genome and transcriptome sequencing of the halophilic fungus Wallemia ichthyophaga: haloadaptations present and absent.</title>
        <authorList>
            <person name="Zajc J."/>
            <person name="Liu Y."/>
            <person name="Dai W."/>
            <person name="Yang Z."/>
            <person name="Hu J."/>
            <person name="Gostincar C."/>
            <person name="Gunde-Cimerman N."/>
        </authorList>
    </citation>
    <scope>NUCLEOTIDE SEQUENCE [LARGE SCALE GENOMIC DNA]</scope>
    <source>
        <strain evidence="15">EXF-994 / CBS 113033</strain>
    </source>
</reference>
<dbReference type="Gene3D" id="1.10.8.10">
    <property type="entry name" value="DNA helicase RuvA subunit, C-terminal domain"/>
    <property type="match status" value="1"/>
</dbReference>
<evidence type="ECO:0000256" key="9">
    <source>
        <dbReference type="SAM" id="MobiDB-lite"/>
    </source>
</evidence>
<feature type="region of interest" description="Disordered" evidence="9">
    <location>
        <begin position="1178"/>
        <end position="1203"/>
    </location>
</feature>
<feature type="compositionally biased region" description="Polar residues" evidence="9">
    <location>
        <begin position="1178"/>
        <end position="1192"/>
    </location>
</feature>
<feature type="compositionally biased region" description="Polar residues" evidence="9">
    <location>
        <begin position="1080"/>
        <end position="1095"/>
    </location>
</feature>
<keyword evidence="4 10" id="KW-1133">Transmembrane helix</keyword>
<feature type="compositionally biased region" description="Polar residues" evidence="9">
    <location>
        <begin position="1538"/>
        <end position="1558"/>
    </location>
</feature>
<gene>
    <name evidence="14" type="ORF">J056_001714</name>
</gene>
<dbReference type="Pfam" id="PF00654">
    <property type="entry name" value="Voltage_CLC"/>
    <property type="match status" value="1"/>
</dbReference>
<feature type="region of interest" description="Disordered" evidence="9">
    <location>
        <begin position="904"/>
        <end position="924"/>
    </location>
</feature>
<dbReference type="PROSITE" id="PS50030">
    <property type="entry name" value="UBA"/>
    <property type="match status" value="1"/>
</dbReference>
<dbReference type="Gene3D" id="1.10.238.10">
    <property type="entry name" value="EF-hand"/>
    <property type="match status" value="3"/>
</dbReference>
<feature type="compositionally biased region" description="Acidic residues" evidence="9">
    <location>
        <begin position="1045"/>
        <end position="1056"/>
    </location>
</feature>
<dbReference type="RefSeq" id="XP_009269617.1">
    <property type="nucleotide sequence ID" value="XM_009271342.1"/>
</dbReference>
<feature type="compositionally biased region" description="Basic and acidic residues" evidence="9">
    <location>
        <begin position="826"/>
        <end position="839"/>
    </location>
</feature>
<evidence type="ECO:0000313" key="14">
    <source>
        <dbReference type="EMBL" id="EOQ99629.1"/>
    </source>
</evidence>
<keyword evidence="6 10" id="KW-0472">Membrane</keyword>
<feature type="compositionally biased region" description="Low complexity" evidence="9">
    <location>
        <begin position="259"/>
        <end position="277"/>
    </location>
</feature>
<dbReference type="Pfam" id="PF00627">
    <property type="entry name" value="UBA"/>
    <property type="match status" value="1"/>
</dbReference>
<feature type="compositionally biased region" description="Acidic residues" evidence="9">
    <location>
        <begin position="2258"/>
        <end position="2267"/>
    </location>
</feature>
<dbReference type="CDD" id="cd14270">
    <property type="entry name" value="UBA"/>
    <property type="match status" value="1"/>
</dbReference>
<dbReference type="HOGENOM" id="CLU_230067_0_0_1"/>
<feature type="compositionally biased region" description="Polar residues" evidence="9">
    <location>
        <begin position="1615"/>
        <end position="1631"/>
    </location>
</feature>
<dbReference type="GO" id="GO:0005794">
    <property type="term" value="C:Golgi apparatus"/>
    <property type="evidence" value="ECO:0007669"/>
    <property type="project" value="TreeGrafter"/>
</dbReference>
<feature type="coiled-coil region" evidence="8">
    <location>
        <begin position="533"/>
        <end position="637"/>
    </location>
</feature>
<feature type="transmembrane region" description="Helical" evidence="10">
    <location>
        <begin position="1408"/>
        <end position="1427"/>
    </location>
</feature>
<keyword evidence="7" id="KW-0868">Chloride</keyword>
<feature type="domain" description="EH" evidence="12">
    <location>
        <begin position="16"/>
        <end position="94"/>
    </location>
</feature>
<evidence type="ECO:0000256" key="8">
    <source>
        <dbReference type="SAM" id="Coils"/>
    </source>
</evidence>
<feature type="transmembrane region" description="Helical" evidence="10">
    <location>
        <begin position="1898"/>
        <end position="1918"/>
    </location>
</feature>
<dbReference type="SMART" id="SM00027">
    <property type="entry name" value="EH"/>
    <property type="match status" value="3"/>
</dbReference>
<feature type="region of interest" description="Disordered" evidence="9">
    <location>
        <begin position="789"/>
        <end position="868"/>
    </location>
</feature>
<dbReference type="Pfam" id="PF12763">
    <property type="entry name" value="EH"/>
    <property type="match status" value="3"/>
</dbReference>
<dbReference type="PANTHER" id="PTHR45711">
    <property type="entry name" value="CHLORIDE CHANNEL PROTEIN"/>
    <property type="match status" value="1"/>
</dbReference>
<feature type="transmembrane region" description="Helical" evidence="10">
    <location>
        <begin position="1925"/>
        <end position="1947"/>
    </location>
</feature>
<dbReference type="CDD" id="cd00052">
    <property type="entry name" value="EH"/>
    <property type="match status" value="3"/>
</dbReference>
<evidence type="ECO:0000256" key="1">
    <source>
        <dbReference type="ARBA" id="ARBA00004141"/>
    </source>
</evidence>
<feature type="domain" description="EH" evidence="12">
    <location>
        <begin position="283"/>
        <end position="372"/>
    </location>
</feature>
<dbReference type="SUPFAM" id="SSF54631">
    <property type="entry name" value="CBS-domain pair"/>
    <property type="match status" value="1"/>
</dbReference>
<dbReference type="PRINTS" id="PR00762">
    <property type="entry name" value="CLCHANNEL"/>
</dbReference>
<dbReference type="SMART" id="SM00165">
    <property type="entry name" value="UBA"/>
    <property type="match status" value="1"/>
</dbReference>
<dbReference type="InterPro" id="IPR002048">
    <property type="entry name" value="EF_hand_dom"/>
</dbReference>
<feature type="transmembrane region" description="Helical" evidence="10">
    <location>
        <begin position="1793"/>
        <end position="1814"/>
    </location>
</feature>
<feature type="transmembrane region" description="Helical" evidence="10">
    <location>
        <begin position="1720"/>
        <end position="1743"/>
    </location>
</feature>
<keyword evidence="8" id="KW-0175">Coiled coil</keyword>
<dbReference type="GO" id="GO:0005769">
    <property type="term" value="C:early endosome"/>
    <property type="evidence" value="ECO:0007669"/>
    <property type="project" value="TreeGrafter"/>
</dbReference>
<dbReference type="SUPFAM" id="SSF81340">
    <property type="entry name" value="Clc chloride channel"/>
    <property type="match status" value="1"/>
</dbReference>
<feature type="region of interest" description="Disordered" evidence="9">
    <location>
        <begin position="978"/>
        <end position="1128"/>
    </location>
</feature>
<protein>
    <submittedName>
        <fullName evidence="14">H(+)/Cl(-) exchange transporter 5</fullName>
    </submittedName>
</protein>
<feature type="transmembrane region" description="Helical" evidence="10">
    <location>
        <begin position="1967"/>
        <end position="1984"/>
    </location>
</feature>
<dbReference type="InterPro" id="IPR014743">
    <property type="entry name" value="Cl-channel_core"/>
</dbReference>
<dbReference type="PANTHER" id="PTHR45711:SF6">
    <property type="entry name" value="CHLORIDE CHANNEL PROTEIN"/>
    <property type="match status" value="1"/>
</dbReference>
<feature type="compositionally biased region" description="Acidic residues" evidence="9">
    <location>
        <begin position="389"/>
        <end position="399"/>
    </location>
</feature>
<feature type="region of interest" description="Disordered" evidence="9">
    <location>
        <begin position="362"/>
        <end position="499"/>
    </location>
</feature>
<dbReference type="GO" id="GO:0005886">
    <property type="term" value="C:plasma membrane"/>
    <property type="evidence" value="ECO:0007669"/>
    <property type="project" value="TreeGrafter"/>
</dbReference>
<feature type="compositionally biased region" description="Low complexity" evidence="9">
    <location>
        <begin position="1579"/>
        <end position="1598"/>
    </location>
</feature>
<dbReference type="GO" id="GO:0005247">
    <property type="term" value="F:voltage-gated chloride channel activity"/>
    <property type="evidence" value="ECO:0007669"/>
    <property type="project" value="TreeGrafter"/>
</dbReference>
<dbReference type="EMBL" id="KE007240">
    <property type="protein sequence ID" value="EOQ99629.1"/>
    <property type="molecule type" value="Genomic_DNA"/>
</dbReference>
<keyword evidence="2" id="KW-0813">Transport</keyword>
<feature type="domain" description="EH" evidence="12">
    <location>
        <begin position="129"/>
        <end position="209"/>
    </location>
</feature>
<dbReference type="InterPro" id="IPR009060">
    <property type="entry name" value="UBA-like_sf"/>
</dbReference>
<evidence type="ECO:0000256" key="2">
    <source>
        <dbReference type="ARBA" id="ARBA00022448"/>
    </source>
</evidence>
<feature type="region of interest" description="Disordered" evidence="9">
    <location>
        <begin position="215"/>
        <end position="281"/>
    </location>
</feature>
<dbReference type="KEGG" id="wic:J056_001714"/>
<feature type="compositionally biased region" description="Low complexity" evidence="9">
    <location>
        <begin position="459"/>
        <end position="486"/>
    </location>
</feature>
<keyword evidence="3 10" id="KW-0812">Transmembrane</keyword>
<dbReference type="eggNOG" id="KOG0998">
    <property type="taxonomic scope" value="Eukaryota"/>
</dbReference>
<evidence type="ECO:0000256" key="10">
    <source>
        <dbReference type="SAM" id="Phobius"/>
    </source>
</evidence>
<feature type="domain" description="UBA" evidence="11">
    <location>
        <begin position="1202"/>
        <end position="1244"/>
    </location>
</feature>
<dbReference type="SUPFAM" id="SSF46934">
    <property type="entry name" value="UBA-like"/>
    <property type="match status" value="1"/>
</dbReference>
<dbReference type="CDD" id="cd03684">
    <property type="entry name" value="ClC_3_like"/>
    <property type="match status" value="1"/>
</dbReference>
<keyword evidence="15" id="KW-1185">Reference proteome</keyword>
<dbReference type="InterPro" id="IPR046342">
    <property type="entry name" value="CBS_dom_sf"/>
</dbReference>
<feature type="region of interest" description="Disordered" evidence="9">
    <location>
        <begin position="1579"/>
        <end position="1631"/>
    </location>
</feature>
<evidence type="ECO:0000256" key="5">
    <source>
        <dbReference type="ARBA" id="ARBA00023065"/>
    </source>
</evidence>
<evidence type="ECO:0000256" key="4">
    <source>
        <dbReference type="ARBA" id="ARBA00022989"/>
    </source>
</evidence>
<feature type="transmembrane region" description="Helical" evidence="10">
    <location>
        <begin position="1835"/>
        <end position="1855"/>
    </location>
</feature>
<feature type="region of interest" description="Disordered" evidence="9">
    <location>
        <begin position="2237"/>
        <end position="2310"/>
    </location>
</feature>
<feature type="compositionally biased region" description="Basic and acidic residues" evidence="9">
    <location>
        <begin position="853"/>
        <end position="868"/>
    </location>
</feature>
<dbReference type="InterPro" id="IPR011992">
    <property type="entry name" value="EF-hand-dom_pair"/>
</dbReference>
<name>R9AC16_WALI9</name>
<dbReference type="OrthoDB" id="431497at2759"/>
<evidence type="ECO:0000259" key="12">
    <source>
        <dbReference type="PROSITE" id="PS50031"/>
    </source>
</evidence>
<feature type="region of interest" description="Disordered" evidence="9">
    <location>
        <begin position="1301"/>
        <end position="1325"/>
    </location>
</feature>
<dbReference type="SUPFAM" id="SSF47473">
    <property type="entry name" value="EF-hand"/>
    <property type="match status" value="3"/>
</dbReference>
<feature type="compositionally biased region" description="Basic and acidic residues" evidence="9">
    <location>
        <begin position="909"/>
        <end position="924"/>
    </location>
</feature>
<keyword evidence="5" id="KW-0406">Ion transport</keyword>
<feature type="compositionally biased region" description="Polar residues" evidence="9">
    <location>
        <begin position="218"/>
        <end position="228"/>
    </location>
</feature>
<dbReference type="GeneID" id="20374666"/>
<dbReference type="Proteomes" id="UP000014064">
    <property type="component" value="Unassembled WGS sequence"/>
</dbReference>
<dbReference type="Gene3D" id="1.10.3080.10">
    <property type="entry name" value="Clc chloride channel"/>
    <property type="match status" value="1"/>
</dbReference>
<evidence type="ECO:0000259" key="13">
    <source>
        <dbReference type="PROSITE" id="PS50222"/>
    </source>
</evidence>
<evidence type="ECO:0000259" key="11">
    <source>
        <dbReference type="PROSITE" id="PS50030"/>
    </source>
</evidence>
<accession>R9AC16</accession>